<dbReference type="AlphaFoldDB" id="A0A0F8Z1G0"/>
<feature type="region of interest" description="Disordered" evidence="1">
    <location>
        <begin position="239"/>
        <end position="266"/>
    </location>
</feature>
<evidence type="ECO:0000256" key="1">
    <source>
        <dbReference type="SAM" id="MobiDB-lite"/>
    </source>
</evidence>
<name>A0A0F8Z1G0_9ZZZZ</name>
<accession>A0A0F8Z1G0</accession>
<reference evidence="2" key="1">
    <citation type="journal article" date="2015" name="Nature">
        <title>Complex archaea that bridge the gap between prokaryotes and eukaryotes.</title>
        <authorList>
            <person name="Spang A."/>
            <person name="Saw J.H."/>
            <person name="Jorgensen S.L."/>
            <person name="Zaremba-Niedzwiedzka K."/>
            <person name="Martijn J."/>
            <person name="Lind A.E."/>
            <person name="van Eijk R."/>
            <person name="Schleper C."/>
            <person name="Guy L."/>
            <person name="Ettema T.J."/>
        </authorList>
    </citation>
    <scope>NUCLEOTIDE SEQUENCE</scope>
</reference>
<proteinExistence type="predicted"/>
<sequence>ARRLDFRTTKDTRVVRVFRAQSAPSPGMTITWHSGKQVPKPPVVLYVHYSERFSDEQLREALDELLDPPAGVETLMAVERMFDRGQRKRLYGLLERSKRPTAASLIRLAEHYQADGDHNAAKRTAARVRTLMWLDRQSSKLKGRFDKLAKKLGVAKGSEDAPSAEALRAVGVVEVAPGSPPAEVTVALNERAAFLLTDAEGEPVVLMYRVIDAGGQTRSPYALKCQTRRQGMWSWETQGGKVGPDGRWSADHNAHTRSRVTRCRVQSADKPGRFKVSLWRSRPAATSSAGPSP</sequence>
<comment type="caution">
    <text evidence="2">The sequence shown here is derived from an EMBL/GenBank/DDBJ whole genome shotgun (WGS) entry which is preliminary data.</text>
</comment>
<feature type="non-terminal residue" evidence="2">
    <location>
        <position position="1"/>
    </location>
</feature>
<dbReference type="EMBL" id="LAZR01063047">
    <property type="protein sequence ID" value="KKK60279.1"/>
    <property type="molecule type" value="Genomic_DNA"/>
</dbReference>
<gene>
    <name evidence="2" type="ORF">LCGC14_3025960</name>
</gene>
<evidence type="ECO:0000313" key="2">
    <source>
        <dbReference type="EMBL" id="KKK60279.1"/>
    </source>
</evidence>
<protein>
    <submittedName>
        <fullName evidence="2">Uncharacterized protein</fullName>
    </submittedName>
</protein>
<organism evidence="2">
    <name type="scientific">marine sediment metagenome</name>
    <dbReference type="NCBI Taxonomy" id="412755"/>
    <lineage>
        <taxon>unclassified sequences</taxon>
        <taxon>metagenomes</taxon>
        <taxon>ecological metagenomes</taxon>
    </lineage>
</organism>